<evidence type="ECO:0000313" key="2">
    <source>
        <dbReference type="Proteomes" id="UP000030640"/>
    </source>
</evidence>
<dbReference type="GeneID" id="20038153"/>
<dbReference type="Proteomes" id="UP000030640">
    <property type="component" value="Unassembled WGS sequence"/>
</dbReference>
<protein>
    <submittedName>
        <fullName evidence="1">Uncharacterized protein</fullName>
    </submittedName>
</protein>
<gene>
    <name evidence="1" type="ORF">C922_02879</name>
</gene>
<dbReference type="VEuPathDB" id="PlasmoDB:C922_02879"/>
<dbReference type="EMBL" id="KI965469">
    <property type="protein sequence ID" value="EUD66893.1"/>
    <property type="molecule type" value="Genomic_DNA"/>
</dbReference>
<evidence type="ECO:0000313" key="1">
    <source>
        <dbReference type="EMBL" id="EUD66893.1"/>
    </source>
</evidence>
<keyword evidence="2" id="KW-1185">Reference proteome</keyword>
<name>W7A6N5_9APIC</name>
<organism evidence="1 2">
    <name type="scientific">Plasmodium inui San Antonio 1</name>
    <dbReference type="NCBI Taxonomy" id="1237626"/>
    <lineage>
        <taxon>Eukaryota</taxon>
        <taxon>Sar</taxon>
        <taxon>Alveolata</taxon>
        <taxon>Apicomplexa</taxon>
        <taxon>Aconoidasida</taxon>
        <taxon>Haemosporida</taxon>
        <taxon>Plasmodiidae</taxon>
        <taxon>Plasmodium</taxon>
        <taxon>Plasmodium (Plasmodium)</taxon>
    </lineage>
</organism>
<sequence>MEDDINSYVQRFDLIHDTELDEYFRNRIKKSYLTFDQRKLFRKWHGRYMTKRLKELIAPVCSGILIM</sequence>
<proteinExistence type="predicted"/>
<dbReference type="AlphaFoldDB" id="W7A6N5"/>
<dbReference type="RefSeq" id="XP_008816699.1">
    <property type="nucleotide sequence ID" value="XM_008818477.1"/>
</dbReference>
<reference evidence="1 2" key="1">
    <citation type="submission" date="2013-02" db="EMBL/GenBank/DDBJ databases">
        <title>The Genome Sequence of Plasmodium inui San Antonio 1.</title>
        <authorList>
            <consortium name="The Broad Institute Genome Sequencing Platform"/>
            <consortium name="The Broad Institute Genome Sequencing Center for Infectious Disease"/>
            <person name="Neafsey D."/>
            <person name="Cheeseman I."/>
            <person name="Volkman S."/>
            <person name="Adams J."/>
            <person name="Walker B."/>
            <person name="Young S.K."/>
            <person name="Zeng Q."/>
            <person name="Gargeya S."/>
            <person name="Fitzgerald M."/>
            <person name="Haas B."/>
            <person name="Abouelleil A."/>
            <person name="Alvarado L."/>
            <person name="Arachchi H.M."/>
            <person name="Berlin A.M."/>
            <person name="Chapman S.B."/>
            <person name="Dewar J."/>
            <person name="Goldberg J."/>
            <person name="Griggs A."/>
            <person name="Gujja S."/>
            <person name="Hansen M."/>
            <person name="Howarth C."/>
            <person name="Imamovic A."/>
            <person name="Larimer J."/>
            <person name="McCowan C."/>
            <person name="Murphy C."/>
            <person name="Neiman D."/>
            <person name="Pearson M."/>
            <person name="Priest M."/>
            <person name="Roberts A."/>
            <person name="Saif S."/>
            <person name="Shea T."/>
            <person name="Sisk P."/>
            <person name="Sykes S."/>
            <person name="Wortman J."/>
            <person name="Nusbaum C."/>
            <person name="Birren B."/>
        </authorList>
    </citation>
    <scope>NUCLEOTIDE SEQUENCE [LARGE SCALE GENOMIC DNA]</scope>
    <source>
        <strain evidence="1 2">San Antonio 1</strain>
    </source>
</reference>
<accession>W7A6N5</accession>